<feature type="transmembrane region" description="Helical" evidence="2">
    <location>
        <begin position="177"/>
        <end position="205"/>
    </location>
</feature>
<protein>
    <submittedName>
        <fullName evidence="3">Uncharacterized protein</fullName>
    </submittedName>
</protein>
<dbReference type="InterPro" id="IPR031599">
    <property type="entry name" value="ABC_tran_2"/>
</dbReference>
<feature type="transmembrane region" description="Helical" evidence="2">
    <location>
        <begin position="297"/>
        <end position="321"/>
    </location>
</feature>
<feature type="transmembrane region" description="Helical" evidence="2">
    <location>
        <begin position="55"/>
        <end position="74"/>
    </location>
</feature>
<feature type="region of interest" description="Disordered" evidence="1">
    <location>
        <begin position="1"/>
        <end position="23"/>
    </location>
</feature>
<dbReference type="Proteomes" id="UP000318478">
    <property type="component" value="Unassembled WGS sequence"/>
</dbReference>
<feature type="transmembrane region" description="Helical" evidence="2">
    <location>
        <begin position="98"/>
        <end position="123"/>
    </location>
</feature>
<dbReference type="RefSeq" id="WP_146587665.1">
    <property type="nucleotide sequence ID" value="NZ_SJPO01000006.1"/>
</dbReference>
<comment type="caution">
    <text evidence="3">The sequence shown here is derived from an EMBL/GenBank/DDBJ whole genome shotgun (WGS) entry which is preliminary data.</text>
</comment>
<dbReference type="EMBL" id="SJPO01000006">
    <property type="protein sequence ID" value="TWT75884.1"/>
    <property type="molecule type" value="Genomic_DNA"/>
</dbReference>
<feature type="transmembrane region" description="Helical" evidence="2">
    <location>
        <begin position="212"/>
        <end position="233"/>
    </location>
</feature>
<keyword evidence="2" id="KW-1133">Transmembrane helix</keyword>
<dbReference type="AlphaFoldDB" id="A0A5C5YLT2"/>
<feature type="transmembrane region" description="Helical" evidence="2">
    <location>
        <begin position="150"/>
        <end position="171"/>
    </location>
</feature>
<evidence type="ECO:0000256" key="1">
    <source>
        <dbReference type="SAM" id="MobiDB-lite"/>
    </source>
</evidence>
<organism evidence="3 4">
    <name type="scientific">Posidoniimonas polymericola</name>
    <dbReference type="NCBI Taxonomy" id="2528002"/>
    <lineage>
        <taxon>Bacteria</taxon>
        <taxon>Pseudomonadati</taxon>
        <taxon>Planctomycetota</taxon>
        <taxon>Planctomycetia</taxon>
        <taxon>Pirellulales</taxon>
        <taxon>Lacipirellulaceae</taxon>
        <taxon>Posidoniimonas</taxon>
    </lineage>
</organism>
<keyword evidence="4" id="KW-1185">Reference proteome</keyword>
<evidence type="ECO:0000313" key="4">
    <source>
        <dbReference type="Proteomes" id="UP000318478"/>
    </source>
</evidence>
<sequence length="611" mass="68568">MPQQPTVDEPRKGRRPPSGKVLPSEDGEAMLFWRVRGASFKTSVKQLYDANRLRTSLVVGLSLLFWCGLFALFYEGFKFLVQYVGGPGDTYHARTVQFIFHMFFASLNLMLVFSSAIITYGGLFASPETRFLLTQPVRAERIVLHKFQEAVLFSSWGFFLLASPLAIAYGIVTHAMWYYYALAVPLILSFVYIPCGIGCFLCLALLRGLPKLWKAVVAGSALAIITLTSISIWQSVHSPRDPLFGDAWFKATISRFRFAQSDWLPSSWLSSGLLEAAQPLDGLVDQPLELPYVQSCLYLAVLISNALVCHVLVVWSGRWWYRPAFSILECRTRRVRRGEVAWLDRIAMVVVSPLPHQVQLLLVKDWRLLRRDPVQWSQFLIFFGLLGLYFLNIDRFSAKSSDVSYVTWVNMVSFLNLAVVGLILSTFTTRFIFPMLSLEGRRFWVLGLMPVSRRTLVISKFVFAGIGSWGPCALLVLLSDLMLRLPMMVLLVHQLTTVMLCFGLAAMAVGLGAMMPDFRESSPSKIAAGFGGTLNLVLSALYIIVMVVLTALPCHFYHIATQSSLHNRLFDPDSLRWWLLGGTVTAVIVSVAAITIALKKGVRAFESLEFH</sequence>
<feature type="transmembrane region" description="Helical" evidence="2">
    <location>
        <begin position="414"/>
        <end position="436"/>
    </location>
</feature>
<name>A0A5C5YLT2_9BACT</name>
<dbReference type="Pfam" id="PF16949">
    <property type="entry name" value="ABC_tran_2"/>
    <property type="match status" value="1"/>
</dbReference>
<keyword evidence="2" id="KW-0472">Membrane</keyword>
<feature type="transmembrane region" description="Helical" evidence="2">
    <location>
        <begin position="342"/>
        <end position="362"/>
    </location>
</feature>
<feature type="transmembrane region" description="Helical" evidence="2">
    <location>
        <begin position="577"/>
        <end position="598"/>
    </location>
</feature>
<feature type="transmembrane region" description="Helical" evidence="2">
    <location>
        <begin position="534"/>
        <end position="556"/>
    </location>
</feature>
<feature type="transmembrane region" description="Helical" evidence="2">
    <location>
        <begin position="456"/>
        <end position="478"/>
    </location>
</feature>
<gene>
    <name evidence="3" type="ORF">Pla123a_26680</name>
</gene>
<reference evidence="3 4" key="1">
    <citation type="submission" date="2019-02" db="EMBL/GenBank/DDBJ databases">
        <title>Deep-cultivation of Planctomycetes and their phenomic and genomic characterization uncovers novel biology.</title>
        <authorList>
            <person name="Wiegand S."/>
            <person name="Jogler M."/>
            <person name="Boedeker C."/>
            <person name="Pinto D."/>
            <person name="Vollmers J."/>
            <person name="Rivas-Marin E."/>
            <person name="Kohn T."/>
            <person name="Peeters S.H."/>
            <person name="Heuer A."/>
            <person name="Rast P."/>
            <person name="Oberbeckmann S."/>
            <person name="Bunk B."/>
            <person name="Jeske O."/>
            <person name="Meyerdierks A."/>
            <person name="Storesund J.E."/>
            <person name="Kallscheuer N."/>
            <person name="Luecker S."/>
            <person name="Lage O.M."/>
            <person name="Pohl T."/>
            <person name="Merkel B.J."/>
            <person name="Hornburger P."/>
            <person name="Mueller R.-W."/>
            <person name="Bruemmer F."/>
            <person name="Labrenz M."/>
            <person name="Spormann A.M."/>
            <person name="Op Den Camp H."/>
            <person name="Overmann J."/>
            <person name="Amann R."/>
            <person name="Jetten M.S.M."/>
            <person name="Mascher T."/>
            <person name="Medema M.H."/>
            <person name="Devos D.P."/>
            <person name="Kaster A.-K."/>
            <person name="Ovreas L."/>
            <person name="Rohde M."/>
            <person name="Galperin M.Y."/>
            <person name="Jogler C."/>
        </authorList>
    </citation>
    <scope>NUCLEOTIDE SEQUENCE [LARGE SCALE GENOMIC DNA]</scope>
    <source>
        <strain evidence="3 4">Pla123a</strain>
    </source>
</reference>
<proteinExistence type="predicted"/>
<dbReference type="OrthoDB" id="56319at2"/>
<evidence type="ECO:0000313" key="3">
    <source>
        <dbReference type="EMBL" id="TWT75884.1"/>
    </source>
</evidence>
<feature type="transmembrane region" description="Helical" evidence="2">
    <location>
        <begin position="490"/>
        <end position="514"/>
    </location>
</feature>
<evidence type="ECO:0000256" key="2">
    <source>
        <dbReference type="SAM" id="Phobius"/>
    </source>
</evidence>
<accession>A0A5C5YLT2</accession>
<feature type="transmembrane region" description="Helical" evidence="2">
    <location>
        <begin position="374"/>
        <end position="393"/>
    </location>
</feature>
<keyword evidence="2" id="KW-0812">Transmembrane</keyword>